<keyword evidence="9" id="KW-1185">Reference proteome</keyword>
<feature type="transmembrane region" description="Helical" evidence="7">
    <location>
        <begin position="220"/>
        <end position="241"/>
    </location>
</feature>
<sequence>MLPLYKQTLRFVADPYKRLRKQAVVGAAVALVLLFLFFLAMSGDHADAPALNGGGAMPPTPKVQQPWMPEATQEADAPPEALMPPSVHAGEGATNEKKKKGMVREHDDAHGNHPAEGADNGGKKQAVDVAVGGDDDGSDKKASKMPWFVRLILPLVAGYCFGFLGSVPIAGPTSAMVLKLGIQGKYQAALTIAFGGALSEATYAGIAFWGFGSFLAGAKFLLPVSKVLGAVMFTVVGIVFLKSDMKPSMEPELDSSQRKGRMGKARNEMYKNVLLGVTMSGINPALLATYTGAIASVYGTGMLEFNLFLAFVFGIGVCCGVSSWFYLLLTLLEKYKQRLKDQTIGLIMRCMGCFLLTLGLFCAKSSFEYFFWGPPSPAA</sequence>
<feature type="compositionally biased region" description="Basic and acidic residues" evidence="6">
    <location>
        <begin position="102"/>
        <end position="113"/>
    </location>
</feature>
<evidence type="ECO:0000256" key="5">
    <source>
        <dbReference type="ARBA" id="ARBA00023136"/>
    </source>
</evidence>
<evidence type="ECO:0000313" key="8">
    <source>
        <dbReference type="EnsemblProtists" id="PYU1_T007598"/>
    </source>
</evidence>
<dbReference type="InParanoid" id="K3WRK4"/>
<keyword evidence="4 7" id="KW-1133">Transmembrane helix</keyword>
<protein>
    <submittedName>
        <fullName evidence="8">Uncharacterized protein</fullName>
    </submittedName>
</protein>
<dbReference type="eggNOG" id="ENOG502R4YE">
    <property type="taxonomic scope" value="Eukaryota"/>
</dbReference>
<keyword evidence="2" id="KW-1003">Cell membrane</keyword>
<feature type="region of interest" description="Disordered" evidence="6">
    <location>
        <begin position="73"/>
        <end position="140"/>
    </location>
</feature>
<proteinExistence type="predicted"/>
<dbReference type="VEuPathDB" id="FungiDB:PYU1_G007582"/>
<dbReference type="InterPro" id="IPR001123">
    <property type="entry name" value="LeuE-type"/>
</dbReference>
<keyword evidence="5 7" id="KW-0472">Membrane</keyword>
<reference evidence="9" key="1">
    <citation type="journal article" date="2010" name="Genome Biol.">
        <title>Genome sequence of the necrotrophic plant pathogen Pythium ultimum reveals original pathogenicity mechanisms and effector repertoire.</title>
        <authorList>
            <person name="Levesque C.A."/>
            <person name="Brouwer H."/>
            <person name="Cano L."/>
            <person name="Hamilton J.P."/>
            <person name="Holt C."/>
            <person name="Huitema E."/>
            <person name="Raffaele S."/>
            <person name="Robideau G.P."/>
            <person name="Thines M."/>
            <person name="Win J."/>
            <person name="Zerillo M.M."/>
            <person name="Beakes G.W."/>
            <person name="Boore J.L."/>
            <person name="Busam D."/>
            <person name="Dumas B."/>
            <person name="Ferriera S."/>
            <person name="Fuerstenberg S.I."/>
            <person name="Gachon C.M."/>
            <person name="Gaulin E."/>
            <person name="Govers F."/>
            <person name="Grenville-Briggs L."/>
            <person name="Horner N."/>
            <person name="Hostetler J."/>
            <person name="Jiang R.H."/>
            <person name="Johnson J."/>
            <person name="Krajaejun T."/>
            <person name="Lin H."/>
            <person name="Meijer H.J."/>
            <person name="Moore B."/>
            <person name="Morris P."/>
            <person name="Phuntmart V."/>
            <person name="Puiu D."/>
            <person name="Shetty J."/>
            <person name="Stajich J.E."/>
            <person name="Tripathy S."/>
            <person name="Wawra S."/>
            <person name="van West P."/>
            <person name="Whitty B.R."/>
            <person name="Coutinho P.M."/>
            <person name="Henrissat B."/>
            <person name="Martin F."/>
            <person name="Thomas P.D."/>
            <person name="Tyler B.M."/>
            <person name="De Vries R.P."/>
            <person name="Kamoun S."/>
            <person name="Yandell M."/>
            <person name="Tisserat N."/>
            <person name="Buell C.R."/>
        </authorList>
    </citation>
    <scope>NUCLEOTIDE SEQUENCE</scope>
    <source>
        <strain evidence="9">DAOM:BR144</strain>
    </source>
</reference>
<evidence type="ECO:0000256" key="2">
    <source>
        <dbReference type="ARBA" id="ARBA00022475"/>
    </source>
</evidence>
<dbReference type="PANTHER" id="PTHR30086">
    <property type="entry name" value="ARGININE EXPORTER PROTEIN ARGO"/>
    <property type="match status" value="1"/>
</dbReference>
<dbReference type="EMBL" id="GL376585">
    <property type="status" value="NOT_ANNOTATED_CDS"/>
    <property type="molecule type" value="Genomic_DNA"/>
</dbReference>
<feature type="transmembrane region" description="Helical" evidence="7">
    <location>
        <begin position="273"/>
        <end position="295"/>
    </location>
</feature>
<keyword evidence="3 7" id="KW-0812">Transmembrane</keyword>
<evidence type="ECO:0000256" key="4">
    <source>
        <dbReference type="ARBA" id="ARBA00022989"/>
    </source>
</evidence>
<evidence type="ECO:0000256" key="6">
    <source>
        <dbReference type="SAM" id="MobiDB-lite"/>
    </source>
</evidence>
<feature type="transmembrane region" description="Helical" evidence="7">
    <location>
        <begin position="147"/>
        <end position="167"/>
    </location>
</feature>
<evidence type="ECO:0000256" key="1">
    <source>
        <dbReference type="ARBA" id="ARBA00004651"/>
    </source>
</evidence>
<feature type="transmembrane region" description="Helical" evidence="7">
    <location>
        <begin position="188"/>
        <end position="208"/>
    </location>
</feature>
<dbReference type="EnsemblProtists" id="PYU1_T007598">
    <property type="protein sequence ID" value="PYU1_T007598"/>
    <property type="gene ID" value="PYU1_G007582"/>
</dbReference>
<feature type="transmembrane region" description="Helical" evidence="7">
    <location>
        <begin position="344"/>
        <end position="367"/>
    </location>
</feature>
<organism evidence="8 9">
    <name type="scientific">Globisporangium ultimum (strain ATCC 200006 / CBS 805.95 / DAOM BR144)</name>
    <name type="common">Pythium ultimum</name>
    <dbReference type="NCBI Taxonomy" id="431595"/>
    <lineage>
        <taxon>Eukaryota</taxon>
        <taxon>Sar</taxon>
        <taxon>Stramenopiles</taxon>
        <taxon>Oomycota</taxon>
        <taxon>Peronosporomycetes</taxon>
        <taxon>Pythiales</taxon>
        <taxon>Pythiaceae</taxon>
        <taxon>Globisporangium</taxon>
    </lineage>
</organism>
<comment type="subcellular location">
    <subcellularLocation>
        <location evidence="1">Cell membrane</location>
        <topology evidence="1">Multi-pass membrane protein</topology>
    </subcellularLocation>
</comment>
<dbReference type="GO" id="GO:0005886">
    <property type="term" value="C:plasma membrane"/>
    <property type="evidence" value="ECO:0007669"/>
    <property type="project" value="UniProtKB-SubCell"/>
</dbReference>
<reference evidence="9" key="2">
    <citation type="submission" date="2010-04" db="EMBL/GenBank/DDBJ databases">
        <authorList>
            <person name="Buell R."/>
            <person name="Hamilton J."/>
            <person name="Hostetler J."/>
        </authorList>
    </citation>
    <scope>NUCLEOTIDE SEQUENCE [LARGE SCALE GENOMIC DNA]</scope>
    <source>
        <strain evidence="9">DAOM:BR144</strain>
    </source>
</reference>
<dbReference type="Proteomes" id="UP000019132">
    <property type="component" value="Unassembled WGS sequence"/>
</dbReference>
<feature type="transmembrane region" description="Helical" evidence="7">
    <location>
        <begin position="23"/>
        <end position="41"/>
    </location>
</feature>
<name>K3WRK4_GLOUD</name>
<dbReference type="GO" id="GO:0015171">
    <property type="term" value="F:amino acid transmembrane transporter activity"/>
    <property type="evidence" value="ECO:0007669"/>
    <property type="project" value="TreeGrafter"/>
</dbReference>
<evidence type="ECO:0000256" key="7">
    <source>
        <dbReference type="SAM" id="Phobius"/>
    </source>
</evidence>
<evidence type="ECO:0000256" key="3">
    <source>
        <dbReference type="ARBA" id="ARBA00022692"/>
    </source>
</evidence>
<reference evidence="8" key="3">
    <citation type="submission" date="2015-02" db="UniProtKB">
        <authorList>
            <consortium name="EnsemblProtists"/>
        </authorList>
    </citation>
    <scope>IDENTIFICATION</scope>
    <source>
        <strain evidence="8">DAOM BR144</strain>
    </source>
</reference>
<dbReference type="PANTHER" id="PTHR30086:SF20">
    <property type="entry name" value="ARGININE EXPORTER PROTEIN ARGO-RELATED"/>
    <property type="match status" value="1"/>
</dbReference>
<evidence type="ECO:0000313" key="9">
    <source>
        <dbReference type="Proteomes" id="UP000019132"/>
    </source>
</evidence>
<dbReference type="AlphaFoldDB" id="K3WRK4"/>
<dbReference type="Pfam" id="PF01810">
    <property type="entry name" value="LysE"/>
    <property type="match status" value="1"/>
</dbReference>
<accession>K3WRK4</accession>
<dbReference type="HOGENOM" id="CLU_066127_0_0_1"/>
<feature type="transmembrane region" description="Helical" evidence="7">
    <location>
        <begin position="307"/>
        <end position="332"/>
    </location>
</feature>